<gene>
    <name evidence="2" type="ORF">AXG93_3725s1010</name>
</gene>
<keyword evidence="3" id="KW-1185">Reference proteome</keyword>
<sequence>MLASTSCPLDSNPHYPMYTALTKDFHHRRCVTSQGYGKSRAVFARTPILARCIAHKPRERGGQNRAEQEIARRDEEEEEEEEEEEQEGEGQGEQEERVVHRRVVAQTQQRTAPKEGQTDYLEKSQAPGPPHVETRQAGQGRAGQQRRSARREELKTRAAR</sequence>
<dbReference type="AlphaFoldDB" id="A0A176VU46"/>
<feature type="compositionally biased region" description="Basic and acidic residues" evidence="1">
    <location>
        <begin position="150"/>
        <end position="160"/>
    </location>
</feature>
<feature type="compositionally biased region" description="Acidic residues" evidence="1">
    <location>
        <begin position="75"/>
        <end position="93"/>
    </location>
</feature>
<protein>
    <submittedName>
        <fullName evidence="2">Uncharacterized protein</fullName>
    </submittedName>
</protein>
<evidence type="ECO:0000313" key="2">
    <source>
        <dbReference type="EMBL" id="OAE24324.1"/>
    </source>
</evidence>
<name>A0A176VU46_MARPO</name>
<proteinExistence type="predicted"/>
<reference evidence="2" key="1">
    <citation type="submission" date="2016-03" db="EMBL/GenBank/DDBJ databases">
        <title>Mechanisms controlling the formation of the plant cell surface in tip-growing cells are functionally conserved among land plants.</title>
        <authorList>
            <person name="Honkanen S."/>
            <person name="Jones V.A."/>
            <person name="Morieri G."/>
            <person name="Champion C."/>
            <person name="Hetherington A.J."/>
            <person name="Kelly S."/>
            <person name="Saint-Marcoux D."/>
            <person name="Proust H."/>
            <person name="Prescott H."/>
            <person name="Dolan L."/>
        </authorList>
    </citation>
    <scope>NUCLEOTIDE SEQUENCE [LARGE SCALE GENOMIC DNA]</scope>
    <source>
        <tissue evidence="2">Whole gametophyte</tissue>
    </source>
</reference>
<feature type="region of interest" description="Disordered" evidence="1">
    <location>
        <begin position="52"/>
        <end position="160"/>
    </location>
</feature>
<feature type="compositionally biased region" description="Basic and acidic residues" evidence="1">
    <location>
        <begin position="112"/>
        <end position="122"/>
    </location>
</feature>
<feature type="compositionally biased region" description="Low complexity" evidence="1">
    <location>
        <begin position="135"/>
        <end position="146"/>
    </location>
</feature>
<dbReference type="Proteomes" id="UP000077202">
    <property type="component" value="Unassembled WGS sequence"/>
</dbReference>
<evidence type="ECO:0000313" key="3">
    <source>
        <dbReference type="Proteomes" id="UP000077202"/>
    </source>
</evidence>
<evidence type="ECO:0000256" key="1">
    <source>
        <dbReference type="SAM" id="MobiDB-lite"/>
    </source>
</evidence>
<comment type="caution">
    <text evidence="2">The sequence shown here is derived from an EMBL/GenBank/DDBJ whole genome shotgun (WGS) entry which is preliminary data.</text>
</comment>
<feature type="compositionally biased region" description="Basic and acidic residues" evidence="1">
    <location>
        <begin position="59"/>
        <end position="74"/>
    </location>
</feature>
<dbReference type="EMBL" id="LVLJ01002647">
    <property type="protein sequence ID" value="OAE24324.1"/>
    <property type="molecule type" value="Genomic_DNA"/>
</dbReference>
<accession>A0A176VU46</accession>
<organism evidence="2 3">
    <name type="scientific">Marchantia polymorpha subsp. ruderalis</name>
    <dbReference type="NCBI Taxonomy" id="1480154"/>
    <lineage>
        <taxon>Eukaryota</taxon>
        <taxon>Viridiplantae</taxon>
        <taxon>Streptophyta</taxon>
        <taxon>Embryophyta</taxon>
        <taxon>Marchantiophyta</taxon>
        <taxon>Marchantiopsida</taxon>
        <taxon>Marchantiidae</taxon>
        <taxon>Marchantiales</taxon>
        <taxon>Marchantiaceae</taxon>
        <taxon>Marchantia</taxon>
    </lineage>
</organism>